<dbReference type="AlphaFoldDB" id="A0A9X1XT22"/>
<organism evidence="7 8">
    <name type="scientific">Vibrio amylolyticus</name>
    <dbReference type="NCBI Taxonomy" id="2847292"/>
    <lineage>
        <taxon>Bacteria</taxon>
        <taxon>Pseudomonadati</taxon>
        <taxon>Pseudomonadota</taxon>
        <taxon>Gammaproteobacteria</taxon>
        <taxon>Vibrionales</taxon>
        <taxon>Vibrionaceae</taxon>
        <taxon>Vibrio</taxon>
    </lineage>
</organism>
<gene>
    <name evidence="7" type="ORF">KP803_17405</name>
</gene>
<evidence type="ECO:0000256" key="3">
    <source>
        <dbReference type="ARBA" id="ARBA00023004"/>
    </source>
</evidence>
<evidence type="ECO:0000259" key="6">
    <source>
        <dbReference type="PROSITE" id="PS51007"/>
    </source>
</evidence>
<evidence type="ECO:0000256" key="4">
    <source>
        <dbReference type="PROSITE-ProRule" id="PRU00433"/>
    </source>
</evidence>
<protein>
    <submittedName>
        <fullName evidence="7">Cytochrome c</fullName>
    </submittedName>
</protein>
<name>A0A9X1XT22_9VIBR</name>
<keyword evidence="1 4" id="KW-0349">Heme</keyword>
<dbReference type="GO" id="GO:0046872">
    <property type="term" value="F:metal ion binding"/>
    <property type="evidence" value="ECO:0007669"/>
    <property type="project" value="UniProtKB-KW"/>
</dbReference>
<evidence type="ECO:0000313" key="8">
    <source>
        <dbReference type="Proteomes" id="UP001139559"/>
    </source>
</evidence>
<feature type="domain" description="Cytochrome c" evidence="6">
    <location>
        <begin position="24"/>
        <end position="101"/>
    </location>
</feature>
<dbReference type="RefSeq" id="WP_248010136.1">
    <property type="nucleotide sequence ID" value="NZ_JAJHVV010000011.1"/>
</dbReference>
<dbReference type="PROSITE" id="PS51257">
    <property type="entry name" value="PROKAR_LIPOPROTEIN"/>
    <property type="match status" value="1"/>
</dbReference>
<keyword evidence="2 4" id="KW-0479">Metal-binding</keyword>
<dbReference type="PROSITE" id="PS51007">
    <property type="entry name" value="CYTC"/>
    <property type="match status" value="1"/>
</dbReference>
<keyword evidence="8" id="KW-1185">Reference proteome</keyword>
<reference evidence="7" key="1">
    <citation type="submission" date="2021-11" db="EMBL/GenBank/DDBJ databases">
        <title>Vibrio ZSDE26 sp. nov. and Vibrio ZSDZ34 sp. nov., isolated from coastal seawater in Qingdao.</title>
        <authorList>
            <person name="Zhang P."/>
        </authorList>
    </citation>
    <scope>NUCLEOTIDE SEQUENCE</scope>
    <source>
        <strain evidence="7">ZSDE26</strain>
    </source>
</reference>
<keyword evidence="3 4" id="KW-0408">Iron</keyword>
<accession>A0A9X1XT22</accession>
<dbReference type="SUPFAM" id="SSF46626">
    <property type="entry name" value="Cytochrome c"/>
    <property type="match status" value="1"/>
</dbReference>
<dbReference type="GO" id="GO:0009055">
    <property type="term" value="F:electron transfer activity"/>
    <property type="evidence" value="ECO:0007669"/>
    <property type="project" value="InterPro"/>
</dbReference>
<dbReference type="InterPro" id="IPR009056">
    <property type="entry name" value="Cyt_c-like_dom"/>
</dbReference>
<dbReference type="EMBL" id="JAJHVV010000011">
    <property type="protein sequence ID" value="MCK6265059.1"/>
    <property type="molecule type" value="Genomic_DNA"/>
</dbReference>
<evidence type="ECO:0000256" key="1">
    <source>
        <dbReference type="ARBA" id="ARBA00022617"/>
    </source>
</evidence>
<evidence type="ECO:0000256" key="2">
    <source>
        <dbReference type="ARBA" id="ARBA00022723"/>
    </source>
</evidence>
<proteinExistence type="predicted"/>
<evidence type="ECO:0000313" key="7">
    <source>
        <dbReference type="EMBL" id="MCK6265059.1"/>
    </source>
</evidence>
<dbReference type="Proteomes" id="UP001139559">
    <property type="component" value="Unassembled WGS sequence"/>
</dbReference>
<dbReference type="GO" id="GO:0020037">
    <property type="term" value="F:heme binding"/>
    <property type="evidence" value="ECO:0007669"/>
    <property type="project" value="InterPro"/>
</dbReference>
<dbReference type="Pfam" id="PF13442">
    <property type="entry name" value="Cytochrome_CBB3"/>
    <property type="match status" value="1"/>
</dbReference>
<evidence type="ECO:0000256" key="5">
    <source>
        <dbReference type="SAM" id="MobiDB-lite"/>
    </source>
</evidence>
<sequence length="101" mass="11265">MRRIALVMFTALISGCDRDIHDHPHLVTGQQLFEHHCSSCHQSTGQGRFLKGIPANRSTGLTKEQIIDKMVSPKEAGDKMPNFPNMDNEESGKIADYVKSL</sequence>
<dbReference type="Gene3D" id="1.10.760.10">
    <property type="entry name" value="Cytochrome c-like domain"/>
    <property type="match status" value="1"/>
</dbReference>
<comment type="caution">
    <text evidence="7">The sequence shown here is derived from an EMBL/GenBank/DDBJ whole genome shotgun (WGS) entry which is preliminary data.</text>
</comment>
<feature type="region of interest" description="Disordered" evidence="5">
    <location>
        <begin position="73"/>
        <end position="101"/>
    </location>
</feature>
<dbReference type="InterPro" id="IPR036909">
    <property type="entry name" value="Cyt_c-like_dom_sf"/>
</dbReference>